<evidence type="ECO:0000313" key="2">
    <source>
        <dbReference type="EMBL" id="KAG5830136.1"/>
    </source>
</evidence>
<comment type="caution">
    <text evidence="2">The sequence shown here is derived from an EMBL/GenBank/DDBJ whole genome shotgun (WGS) entry which is preliminary data.</text>
</comment>
<organism evidence="2 3">
    <name type="scientific">Anguilla anguilla</name>
    <name type="common">European freshwater eel</name>
    <name type="synonym">Muraena anguilla</name>
    <dbReference type="NCBI Taxonomy" id="7936"/>
    <lineage>
        <taxon>Eukaryota</taxon>
        <taxon>Metazoa</taxon>
        <taxon>Chordata</taxon>
        <taxon>Craniata</taxon>
        <taxon>Vertebrata</taxon>
        <taxon>Euteleostomi</taxon>
        <taxon>Actinopterygii</taxon>
        <taxon>Neopterygii</taxon>
        <taxon>Teleostei</taxon>
        <taxon>Anguilliformes</taxon>
        <taxon>Anguillidae</taxon>
        <taxon>Anguilla</taxon>
    </lineage>
</organism>
<sequence length="108" mass="12572">MCQYCQGCCQVGILKALSEPASPWTWWAALSIGALMGRCTRRDRSHSRMRVRAREWAMEMTSVFKKVLDLTYPVTSMFSRRGLQLRHQRRLQGQADRGPVDPIFQHHH</sequence>
<name>A0A9D3LHU3_ANGAN</name>
<proteinExistence type="predicted"/>
<keyword evidence="3" id="KW-1185">Reference proteome</keyword>
<evidence type="ECO:0000313" key="3">
    <source>
        <dbReference type="Proteomes" id="UP001044222"/>
    </source>
</evidence>
<dbReference type="AlphaFoldDB" id="A0A9D3LHU3"/>
<reference evidence="2" key="1">
    <citation type="submission" date="2021-01" db="EMBL/GenBank/DDBJ databases">
        <title>A chromosome-scale assembly of European eel, Anguilla anguilla.</title>
        <authorList>
            <person name="Henkel C."/>
            <person name="Jong-Raadsen S.A."/>
            <person name="Dufour S."/>
            <person name="Weltzien F.-A."/>
            <person name="Palstra A.P."/>
            <person name="Pelster B."/>
            <person name="Spaink H.P."/>
            <person name="Van Den Thillart G.E."/>
            <person name="Jansen H."/>
            <person name="Zahm M."/>
            <person name="Klopp C."/>
            <person name="Cedric C."/>
            <person name="Louis A."/>
            <person name="Berthelot C."/>
            <person name="Parey E."/>
            <person name="Roest Crollius H."/>
            <person name="Montfort J."/>
            <person name="Robinson-Rechavi M."/>
            <person name="Bucao C."/>
            <person name="Bouchez O."/>
            <person name="Gislard M."/>
            <person name="Lluch J."/>
            <person name="Milhes M."/>
            <person name="Lampietro C."/>
            <person name="Lopez Roques C."/>
            <person name="Donnadieu C."/>
            <person name="Braasch I."/>
            <person name="Desvignes T."/>
            <person name="Postlethwait J."/>
            <person name="Bobe J."/>
            <person name="Guiguen Y."/>
            <person name="Dirks R."/>
        </authorList>
    </citation>
    <scope>NUCLEOTIDE SEQUENCE</scope>
    <source>
        <strain evidence="2">Tag_6206</strain>
        <tissue evidence="2">Liver</tissue>
    </source>
</reference>
<protein>
    <submittedName>
        <fullName evidence="2">Uncharacterized protein</fullName>
    </submittedName>
</protein>
<dbReference type="Proteomes" id="UP001044222">
    <property type="component" value="Unassembled WGS sequence"/>
</dbReference>
<dbReference type="EMBL" id="JAFIRN010000060">
    <property type="protein sequence ID" value="KAG5830136.1"/>
    <property type="molecule type" value="Genomic_DNA"/>
</dbReference>
<evidence type="ECO:0000256" key="1">
    <source>
        <dbReference type="SAM" id="MobiDB-lite"/>
    </source>
</evidence>
<gene>
    <name evidence="2" type="ORF">ANANG_G00316620</name>
</gene>
<accession>A0A9D3LHU3</accession>
<feature type="region of interest" description="Disordered" evidence="1">
    <location>
        <begin position="89"/>
        <end position="108"/>
    </location>
</feature>